<protein>
    <submittedName>
        <fullName evidence="2">Helix-turn-helix transcriptional regulator</fullName>
    </submittedName>
</protein>
<dbReference type="RefSeq" id="WP_345389560.1">
    <property type="nucleotide sequence ID" value="NZ_BAABHG010000003.1"/>
</dbReference>
<dbReference type="Gene3D" id="1.10.260.40">
    <property type="entry name" value="lambda repressor-like DNA-binding domains"/>
    <property type="match status" value="1"/>
</dbReference>
<dbReference type="SMART" id="SM00530">
    <property type="entry name" value="HTH_XRE"/>
    <property type="match status" value="1"/>
</dbReference>
<comment type="caution">
    <text evidence="2">The sequence shown here is derived from an EMBL/GenBank/DDBJ whole genome shotgun (WGS) entry which is preliminary data.</text>
</comment>
<dbReference type="PROSITE" id="PS50943">
    <property type="entry name" value="HTH_CROC1"/>
    <property type="match status" value="1"/>
</dbReference>
<proteinExistence type="predicted"/>
<dbReference type="SUPFAM" id="SSF47413">
    <property type="entry name" value="lambda repressor-like DNA-binding domains"/>
    <property type="match status" value="1"/>
</dbReference>
<dbReference type="InterPro" id="IPR043917">
    <property type="entry name" value="DUF5753"/>
</dbReference>
<feature type="domain" description="HTH cro/C1-type" evidence="1">
    <location>
        <begin position="14"/>
        <end position="49"/>
    </location>
</feature>
<evidence type="ECO:0000313" key="2">
    <source>
        <dbReference type="EMBL" id="MFD2457838.1"/>
    </source>
</evidence>
<accession>A0ABW5GAE1</accession>
<dbReference type="InterPro" id="IPR010982">
    <property type="entry name" value="Lambda_DNA-bd_dom_sf"/>
</dbReference>
<dbReference type="InterPro" id="IPR001387">
    <property type="entry name" value="Cro/C1-type_HTH"/>
</dbReference>
<dbReference type="Pfam" id="PF13560">
    <property type="entry name" value="HTH_31"/>
    <property type="match status" value="1"/>
</dbReference>
<dbReference type="Pfam" id="PF19054">
    <property type="entry name" value="DUF5753"/>
    <property type="match status" value="1"/>
</dbReference>
<organism evidence="2 3">
    <name type="scientific">Amycolatopsis samaneae</name>
    <dbReference type="NCBI Taxonomy" id="664691"/>
    <lineage>
        <taxon>Bacteria</taxon>
        <taxon>Bacillati</taxon>
        <taxon>Actinomycetota</taxon>
        <taxon>Actinomycetes</taxon>
        <taxon>Pseudonocardiales</taxon>
        <taxon>Pseudonocardiaceae</taxon>
        <taxon>Amycolatopsis</taxon>
    </lineage>
</organism>
<sequence>MATTQRKVQFGKWLATQRERAGKSMDDVAEALAVTSVSVSRYESGASRPQRLALQVLTPFFGLSREVAAEGLALWEDAGERLTRIRLPGAATKEYRALLRAESEAVTLRTVQPLAVPGLLQTPAYAEAVMKAGRRFQDPDARITQYVAARMKRQKRLEGEDPLKLHVLLDDGVIHRVIGGPATMIEQLQHLLTVSERDNVTVQIVPQSAGAYGTMTGSFSVLSFPRPEDVPCVYLDHAAGGEWIDNGSDVKRYEETFGDVATEAAWSEEESAEALRRQIGRLESV</sequence>
<keyword evidence="3" id="KW-1185">Reference proteome</keyword>
<name>A0ABW5GAE1_9PSEU</name>
<evidence type="ECO:0000259" key="1">
    <source>
        <dbReference type="PROSITE" id="PS50943"/>
    </source>
</evidence>
<dbReference type="Proteomes" id="UP001597419">
    <property type="component" value="Unassembled WGS sequence"/>
</dbReference>
<dbReference type="CDD" id="cd00093">
    <property type="entry name" value="HTH_XRE"/>
    <property type="match status" value="1"/>
</dbReference>
<evidence type="ECO:0000313" key="3">
    <source>
        <dbReference type="Proteomes" id="UP001597419"/>
    </source>
</evidence>
<dbReference type="EMBL" id="JBHUKU010000002">
    <property type="protein sequence ID" value="MFD2457838.1"/>
    <property type="molecule type" value="Genomic_DNA"/>
</dbReference>
<gene>
    <name evidence="2" type="ORF">ACFSYJ_04475</name>
</gene>
<reference evidence="3" key="1">
    <citation type="journal article" date="2019" name="Int. J. Syst. Evol. Microbiol.">
        <title>The Global Catalogue of Microorganisms (GCM) 10K type strain sequencing project: providing services to taxonomists for standard genome sequencing and annotation.</title>
        <authorList>
            <consortium name="The Broad Institute Genomics Platform"/>
            <consortium name="The Broad Institute Genome Sequencing Center for Infectious Disease"/>
            <person name="Wu L."/>
            <person name="Ma J."/>
        </authorList>
    </citation>
    <scope>NUCLEOTIDE SEQUENCE [LARGE SCALE GENOMIC DNA]</scope>
    <source>
        <strain evidence="3">CGMCC 4.7643</strain>
    </source>
</reference>